<organism evidence="2 3">
    <name type="scientific">Trypanosoma congolense (strain IL3000)</name>
    <dbReference type="NCBI Taxonomy" id="1068625"/>
    <lineage>
        <taxon>Eukaryota</taxon>
        <taxon>Discoba</taxon>
        <taxon>Euglenozoa</taxon>
        <taxon>Kinetoplastea</taxon>
        <taxon>Metakinetoplastina</taxon>
        <taxon>Trypanosomatida</taxon>
        <taxon>Trypanosomatidae</taxon>
        <taxon>Trypanosoma</taxon>
        <taxon>Nannomonas</taxon>
    </lineage>
</organism>
<sequence length="562" mass="61894">MRCAISSSDAPKATLRALYDIFKCIEDPTVEVGNDDKRNIRADDVERVVLGCLEEYWPPYANMVLPPIAEGFARRRLLTERAYRMARDHVTGFLTVKEAACYVGVTPVAGRENVYQCQRCADGLLERTAPEYVLKCGRCHYNAEFDVLARNETHHACTVYQLSVVCGLLNSFSYSQSFKKSFIPSECRGALHALKQLRGVSEAGASHQFISRVIGIGVDLLLSGLPETTLGLLRVQCGAPDVAALRDIFTNDSNYLWTTMLRIHVRQTVTEWLKSNTVSSGGMHIVTMPEALIVMAFQSLVKNFKGDSGYAKDVLRASKSDSPDSNVALLLFICESVVRMTYVERLLARPLTRAALDVFMVDYATPSENSNKSMSACTTDGVLDHCSGVKSEVVEPKSVASDEDDGRSLSPETAAPVSSFNRGRKRQRSPLPPYPRSAADSVVQSDSSFSPFYSDDESVEMSASAIRAESIAFETIDEGDVKMVRSAYFWASHCEVYGIGNMEEHTVEIEEDGVKSVVQPPPASFWAREVHGATHDGMLLTNVINDFVEKLLALSATVRAVK</sequence>
<evidence type="ECO:0000313" key="2">
    <source>
        <dbReference type="EMBL" id="CCD14290.1"/>
    </source>
</evidence>
<accession>F9WAM0</accession>
<reference evidence="2 3" key="2">
    <citation type="journal article" date="2012" name="Proc. Natl. Acad. Sci. U.S.A.">
        <title>Antigenic diversity is generated by distinct evolutionary mechanisms in African trypanosome species.</title>
        <authorList>
            <person name="Jackson A.P."/>
            <person name="Berry A."/>
            <person name="Aslett M."/>
            <person name="Allison H.C."/>
            <person name="Burton P."/>
            <person name="Vavrova-Anderson J."/>
            <person name="Brown R."/>
            <person name="Browne H."/>
            <person name="Corton N."/>
            <person name="Hauser H."/>
            <person name="Gamble J."/>
            <person name="Gilderthorp R."/>
            <person name="Marcello L."/>
            <person name="McQuillan J."/>
            <person name="Otto T.D."/>
            <person name="Quail M.A."/>
            <person name="Sanders M.J."/>
            <person name="van Tonder A."/>
            <person name="Ginger M.L."/>
            <person name="Field M.C."/>
            <person name="Barry J.D."/>
            <person name="Hertz-Fowler C."/>
            <person name="Berriman M."/>
        </authorList>
    </citation>
    <scope>NUCLEOTIDE SEQUENCE [LARGE SCALE GENOMIC DNA]</scope>
    <source>
        <strain evidence="2 3">IL3000</strain>
    </source>
</reference>
<evidence type="ECO:0000313" key="3">
    <source>
        <dbReference type="Proteomes" id="UP000000702"/>
    </source>
</evidence>
<protein>
    <submittedName>
        <fullName evidence="2">WGS project CAEQ00000000 data, annotated contig 1991</fullName>
    </submittedName>
</protein>
<comment type="caution">
    <text evidence="2">The sequence shown here is derived from an EMBL/GenBank/DDBJ whole genome shotgun (WGS) entry which is preliminary data.</text>
</comment>
<dbReference type="AlphaFoldDB" id="F9WAM0"/>
<keyword evidence="3" id="KW-1185">Reference proteome</keyword>
<dbReference type="VEuPathDB" id="TriTrypDB:TcIL3000_0_49300"/>
<proteinExistence type="predicted"/>
<dbReference type="Proteomes" id="UP000000702">
    <property type="component" value="Unassembled WGS sequence"/>
</dbReference>
<gene>
    <name evidence="2" type="ORF">TCIL3000_0_49300</name>
</gene>
<dbReference type="OMA" id="NETHHAC"/>
<reference evidence="3" key="1">
    <citation type="submission" date="2011-07" db="EMBL/GenBank/DDBJ databases">
        <title>Divergent evolution of antigenic variation in African trypanosomes.</title>
        <authorList>
            <person name="Jackson A.P."/>
            <person name="Berry A."/>
            <person name="Allison H.C."/>
            <person name="Burton P."/>
            <person name="Anderson J."/>
            <person name="Aslett M."/>
            <person name="Brown R."/>
            <person name="Corton N."/>
            <person name="Harris D."/>
            <person name="Hauser H."/>
            <person name="Gamble J."/>
            <person name="Gilderthorp R."/>
            <person name="McQuillan J."/>
            <person name="Quail M.A."/>
            <person name="Sanders M."/>
            <person name="Van Tonder A."/>
            <person name="Ginger M.L."/>
            <person name="Donelson J.E."/>
            <person name="Field M.C."/>
            <person name="Barry J.D."/>
            <person name="Berriman M."/>
            <person name="Hertz-Fowler C."/>
        </authorList>
    </citation>
    <scope>NUCLEOTIDE SEQUENCE [LARGE SCALE GENOMIC DNA]</scope>
    <source>
        <strain evidence="3">IL3000</strain>
    </source>
</reference>
<feature type="region of interest" description="Disordered" evidence="1">
    <location>
        <begin position="394"/>
        <end position="442"/>
    </location>
</feature>
<evidence type="ECO:0000256" key="1">
    <source>
        <dbReference type="SAM" id="MobiDB-lite"/>
    </source>
</evidence>
<name>F9WAM0_TRYCI</name>
<dbReference type="EMBL" id="CAEQ01001453">
    <property type="protein sequence ID" value="CCD14290.1"/>
    <property type="molecule type" value="Genomic_DNA"/>
</dbReference>